<keyword evidence="3 7" id="KW-0238">DNA-binding</keyword>
<dbReference type="Pfam" id="PF00486">
    <property type="entry name" value="Trans_reg_C"/>
    <property type="match status" value="1"/>
</dbReference>
<dbReference type="GO" id="GO:0000976">
    <property type="term" value="F:transcription cis-regulatory region binding"/>
    <property type="evidence" value="ECO:0007669"/>
    <property type="project" value="TreeGrafter"/>
</dbReference>
<dbReference type="PANTHER" id="PTHR48111">
    <property type="entry name" value="REGULATOR OF RPOS"/>
    <property type="match status" value="1"/>
</dbReference>
<comment type="function">
    <text evidence="5">May play the central regulatory role in sporulation. It may be an element of the effector pathway responsible for the activation of sporulation genes in response to nutritional stress. Spo0A may act in concert with spo0H (a sigma factor) to control the expression of some genes that are critical to the sporulation process.</text>
</comment>
<evidence type="ECO:0000313" key="10">
    <source>
        <dbReference type="EMBL" id="RFT07807.1"/>
    </source>
</evidence>
<feature type="domain" description="Response regulatory" evidence="8">
    <location>
        <begin position="3"/>
        <end position="116"/>
    </location>
</feature>
<dbReference type="GO" id="GO:0005829">
    <property type="term" value="C:cytosol"/>
    <property type="evidence" value="ECO:0007669"/>
    <property type="project" value="TreeGrafter"/>
</dbReference>
<evidence type="ECO:0000256" key="6">
    <source>
        <dbReference type="PROSITE-ProRule" id="PRU00169"/>
    </source>
</evidence>
<keyword evidence="2" id="KW-0805">Transcription regulation</keyword>
<accession>A0A3E2B712</accession>
<keyword evidence="4" id="KW-0804">Transcription</keyword>
<dbReference type="SMART" id="SM00448">
    <property type="entry name" value="REC"/>
    <property type="match status" value="1"/>
</dbReference>
<dbReference type="SMART" id="SM00862">
    <property type="entry name" value="Trans_reg_C"/>
    <property type="match status" value="1"/>
</dbReference>
<dbReference type="InterPro" id="IPR036388">
    <property type="entry name" value="WH-like_DNA-bd_sf"/>
</dbReference>
<feature type="modified residue" description="4-aspartylphosphate" evidence="6">
    <location>
        <position position="52"/>
    </location>
</feature>
<dbReference type="Gene3D" id="6.10.250.690">
    <property type="match status" value="1"/>
</dbReference>
<proteinExistence type="predicted"/>
<evidence type="ECO:0000256" key="4">
    <source>
        <dbReference type="ARBA" id="ARBA00023163"/>
    </source>
</evidence>
<evidence type="ECO:0000259" key="9">
    <source>
        <dbReference type="PROSITE" id="PS51755"/>
    </source>
</evidence>
<comment type="caution">
    <text evidence="10">The sequence shown here is derived from an EMBL/GenBank/DDBJ whole genome shotgun (WGS) entry which is preliminary data.</text>
</comment>
<evidence type="ECO:0000256" key="7">
    <source>
        <dbReference type="PROSITE-ProRule" id="PRU01091"/>
    </source>
</evidence>
<dbReference type="PROSITE" id="PS51755">
    <property type="entry name" value="OMPR_PHOB"/>
    <property type="match status" value="1"/>
</dbReference>
<dbReference type="InterPro" id="IPR039420">
    <property type="entry name" value="WalR-like"/>
</dbReference>
<evidence type="ECO:0000256" key="5">
    <source>
        <dbReference type="ARBA" id="ARBA00024867"/>
    </source>
</evidence>
<dbReference type="GO" id="GO:0006355">
    <property type="term" value="P:regulation of DNA-templated transcription"/>
    <property type="evidence" value="ECO:0007669"/>
    <property type="project" value="InterPro"/>
</dbReference>
<dbReference type="Gene3D" id="1.10.10.10">
    <property type="entry name" value="Winged helix-like DNA-binding domain superfamily/Winged helix DNA-binding domain"/>
    <property type="match status" value="1"/>
</dbReference>
<dbReference type="InterPro" id="IPR001789">
    <property type="entry name" value="Sig_transdc_resp-reg_receiver"/>
</dbReference>
<name>A0A3E2B712_9FIRM</name>
<keyword evidence="11" id="KW-1185">Reference proteome</keyword>
<dbReference type="InterPro" id="IPR001867">
    <property type="entry name" value="OmpR/PhoB-type_DNA-bd"/>
</dbReference>
<feature type="DNA-binding region" description="OmpR/PhoB-type" evidence="7">
    <location>
        <begin position="126"/>
        <end position="223"/>
    </location>
</feature>
<reference evidence="10 11" key="1">
    <citation type="submission" date="2018-07" db="EMBL/GenBank/DDBJ databases">
        <title>GABA Modulating Bacteria of the Human Gut Microbiota.</title>
        <authorList>
            <person name="Strandwitz P."/>
            <person name="Kim K.H."/>
            <person name="Terekhova D."/>
            <person name="Liu J.K."/>
            <person name="Sharma A."/>
            <person name="Levering J."/>
            <person name="Mcdonald D."/>
            <person name="Dietrich D."/>
            <person name="Ramadhar T.R."/>
            <person name="Lekbua A."/>
            <person name="Mroue N."/>
            <person name="Liston C."/>
            <person name="Stewart E.J."/>
            <person name="Dubin M.J."/>
            <person name="Zengler K."/>
            <person name="Knight R."/>
            <person name="Gilbert J.A."/>
            <person name="Clardy J."/>
            <person name="Lewis K."/>
        </authorList>
    </citation>
    <scope>NUCLEOTIDE SEQUENCE [LARGE SCALE GENOMIC DNA]</scope>
    <source>
        <strain evidence="10 11">KLE1738</strain>
    </source>
</reference>
<evidence type="ECO:0000256" key="1">
    <source>
        <dbReference type="ARBA" id="ARBA00018672"/>
    </source>
</evidence>
<dbReference type="GeneID" id="97994385"/>
<dbReference type="SUPFAM" id="SSF46894">
    <property type="entry name" value="C-terminal effector domain of the bipartite response regulators"/>
    <property type="match status" value="1"/>
</dbReference>
<gene>
    <name evidence="10" type="ORF">DV520_01375</name>
</gene>
<protein>
    <recommendedName>
        <fullName evidence="1">Stage 0 sporulation protein A homolog</fullName>
    </recommendedName>
</protein>
<evidence type="ECO:0000259" key="8">
    <source>
        <dbReference type="PROSITE" id="PS50110"/>
    </source>
</evidence>
<evidence type="ECO:0000313" key="11">
    <source>
        <dbReference type="Proteomes" id="UP000260649"/>
    </source>
</evidence>
<organism evidence="10 11">
    <name type="scientific">Evtepia gabavorous</name>
    <dbReference type="NCBI Taxonomy" id="2211183"/>
    <lineage>
        <taxon>Bacteria</taxon>
        <taxon>Bacillati</taxon>
        <taxon>Bacillota</taxon>
        <taxon>Clostridia</taxon>
        <taxon>Eubacteriales</taxon>
        <taxon>Evtepia</taxon>
    </lineage>
</organism>
<dbReference type="SUPFAM" id="SSF52172">
    <property type="entry name" value="CheY-like"/>
    <property type="match status" value="1"/>
</dbReference>
<dbReference type="GO" id="GO:0032993">
    <property type="term" value="C:protein-DNA complex"/>
    <property type="evidence" value="ECO:0007669"/>
    <property type="project" value="TreeGrafter"/>
</dbReference>
<dbReference type="PANTHER" id="PTHR48111:SF43">
    <property type="entry name" value="STAGE 0 SPORULATION PROTEIN A HOMOLOG"/>
    <property type="match status" value="1"/>
</dbReference>
<dbReference type="OrthoDB" id="9790442at2"/>
<dbReference type="CDD" id="cd00383">
    <property type="entry name" value="trans_reg_C"/>
    <property type="match status" value="1"/>
</dbReference>
<dbReference type="EMBL" id="QQRQ01000001">
    <property type="protein sequence ID" value="RFT07807.1"/>
    <property type="molecule type" value="Genomic_DNA"/>
</dbReference>
<keyword evidence="6" id="KW-0597">Phosphoprotein</keyword>
<evidence type="ECO:0000256" key="3">
    <source>
        <dbReference type="ARBA" id="ARBA00023125"/>
    </source>
</evidence>
<dbReference type="GO" id="GO:0000156">
    <property type="term" value="F:phosphorelay response regulator activity"/>
    <property type="evidence" value="ECO:0007669"/>
    <property type="project" value="TreeGrafter"/>
</dbReference>
<dbReference type="InterPro" id="IPR016032">
    <property type="entry name" value="Sig_transdc_resp-reg_C-effctor"/>
</dbReference>
<dbReference type="Pfam" id="PF00072">
    <property type="entry name" value="Response_reg"/>
    <property type="match status" value="1"/>
</dbReference>
<feature type="domain" description="OmpR/PhoB-type" evidence="9">
    <location>
        <begin position="126"/>
        <end position="223"/>
    </location>
</feature>
<dbReference type="InterPro" id="IPR011006">
    <property type="entry name" value="CheY-like_superfamily"/>
</dbReference>
<sequence length="223" mass="25616">MYRIYLVEDDRVIAKTIADKLTAWNFTVKCTQDFSSILGEFVEFQPHLVLMDITLPFFNGYHWCQEIRRVSQVPILFLSSAAENINIVMAINMGADDFIAKPFDLSVLLAKVQAALRRAYDYQGQSHLLEHNGALFSSLECSVTYEGKKVELTKNETRMMQVLLENKPNVVSRDTLMAALWACDSYVDENALYVNITRLRKKLERIGLREFIQTKKGIGYMVK</sequence>
<dbReference type="AlphaFoldDB" id="A0A3E2B712"/>
<dbReference type="RefSeq" id="WP_021919627.1">
    <property type="nucleotide sequence ID" value="NZ_CAKXKJ010000002.1"/>
</dbReference>
<dbReference type="PROSITE" id="PS50110">
    <property type="entry name" value="RESPONSE_REGULATORY"/>
    <property type="match status" value="1"/>
</dbReference>
<evidence type="ECO:0000256" key="2">
    <source>
        <dbReference type="ARBA" id="ARBA00023015"/>
    </source>
</evidence>
<dbReference type="CDD" id="cd18159">
    <property type="entry name" value="REC_OmpR_NsrR-like"/>
    <property type="match status" value="1"/>
</dbReference>
<dbReference type="Proteomes" id="UP000260649">
    <property type="component" value="Unassembled WGS sequence"/>
</dbReference>
<dbReference type="Gene3D" id="3.40.50.2300">
    <property type="match status" value="1"/>
</dbReference>